<dbReference type="InterPro" id="IPR052019">
    <property type="entry name" value="F420H2_bilvrd_red/Heme_oxyg"/>
</dbReference>
<evidence type="ECO:0000256" key="1">
    <source>
        <dbReference type="ARBA" id="ARBA00023002"/>
    </source>
</evidence>
<feature type="domain" description="Pyridoxamine 5'-phosphate oxidase N-terminal" evidence="2">
    <location>
        <begin position="17"/>
        <end position="133"/>
    </location>
</feature>
<evidence type="ECO:0000313" key="3">
    <source>
        <dbReference type="EMBL" id="NMH93693.1"/>
    </source>
</evidence>
<dbReference type="Pfam" id="PF01243">
    <property type="entry name" value="PNPOx_N"/>
    <property type="match status" value="1"/>
</dbReference>
<keyword evidence="4" id="KW-1185">Reference proteome</keyword>
<keyword evidence="1" id="KW-0560">Oxidoreductase</keyword>
<dbReference type="GO" id="GO:0070967">
    <property type="term" value="F:coenzyme F420 binding"/>
    <property type="evidence" value="ECO:0007669"/>
    <property type="project" value="TreeGrafter"/>
</dbReference>
<dbReference type="GO" id="GO:0016627">
    <property type="term" value="F:oxidoreductase activity, acting on the CH-CH group of donors"/>
    <property type="evidence" value="ECO:0007669"/>
    <property type="project" value="TreeGrafter"/>
</dbReference>
<dbReference type="InterPro" id="IPR012349">
    <property type="entry name" value="Split_barrel_FMN-bd"/>
</dbReference>
<dbReference type="PANTHER" id="PTHR35176">
    <property type="entry name" value="HEME OXYGENASE HI_0854-RELATED"/>
    <property type="match status" value="1"/>
</dbReference>
<accession>A0A848DMC8</accession>
<gene>
    <name evidence="3" type="ORF">HF519_19355</name>
</gene>
<dbReference type="SUPFAM" id="SSF50475">
    <property type="entry name" value="FMN-binding split barrel"/>
    <property type="match status" value="1"/>
</dbReference>
<comment type="caution">
    <text evidence="3">The sequence shown here is derived from an EMBL/GenBank/DDBJ whole genome shotgun (WGS) entry which is preliminary data.</text>
</comment>
<dbReference type="RefSeq" id="WP_169414388.1">
    <property type="nucleotide sequence ID" value="NZ_JAAXKZ010000078.1"/>
</dbReference>
<evidence type="ECO:0000313" key="4">
    <source>
        <dbReference type="Proteomes" id="UP000586918"/>
    </source>
</evidence>
<proteinExistence type="predicted"/>
<dbReference type="Proteomes" id="UP000586918">
    <property type="component" value="Unassembled WGS sequence"/>
</dbReference>
<sequence length="151" mass="16430">MSSWNDVEQAEPEFAARVRSIFDAHKHKTIATLRSDGSPRISGIEIQFADGELTFGSMPGARKGADLLRDPRFALHSASVDPPEGAPAAWTGDAKIAGRARLVGDLDGEVAGQLFHADLTEVVRTGLNEAGDRLVIEFWRPGEPLRRVERT</sequence>
<dbReference type="GO" id="GO:0005829">
    <property type="term" value="C:cytosol"/>
    <property type="evidence" value="ECO:0007669"/>
    <property type="project" value="TreeGrafter"/>
</dbReference>
<organism evidence="3 4">
    <name type="scientific">Pseudonocardia bannensis</name>
    <dbReference type="NCBI Taxonomy" id="630973"/>
    <lineage>
        <taxon>Bacteria</taxon>
        <taxon>Bacillati</taxon>
        <taxon>Actinomycetota</taxon>
        <taxon>Actinomycetes</taxon>
        <taxon>Pseudonocardiales</taxon>
        <taxon>Pseudonocardiaceae</taxon>
        <taxon>Pseudonocardia</taxon>
    </lineage>
</organism>
<dbReference type="Gene3D" id="2.30.110.10">
    <property type="entry name" value="Electron Transport, Fmn-binding Protein, Chain A"/>
    <property type="match status" value="1"/>
</dbReference>
<dbReference type="AlphaFoldDB" id="A0A848DMC8"/>
<name>A0A848DMC8_9PSEU</name>
<dbReference type="PANTHER" id="PTHR35176:SF6">
    <property type="entry name" value="HEME OXYGENASE HI_0854-RELATED"/>
    <property type="match status" value="1"/>
</dbReference>
<dbReference type="EMBL" id="JAAXKZ010000078">
    <property type="protein sequence ID" value="NMH93693.1"/>
    <property type="molecule type" value="Genomic_DNA"/>
</dbReference>
<dbReference type="InterPro" id="IPR011576">
    <property type="entry name" value="Pyridox_Oxase_N"/>
</dbReference>
<evidence type="ECO:0000259" key="2">
    <source>
        <dbReference type="Pfam" id="PF01243"/>
    </source>
</evidence>
<protein>
    <submittedName>
        <fullName evidence="3">Pyridoxamine 5-phosphate oxidase</fullName>
    </submittedName>
</protein>
<reference evidence="3 4" key="1">
    <citation type="submission" date="2020-04" db="EMBL/GenBank/DDBJ databases">
        <authorList>
            <person name="Klaysubun C."/>
            <person name="Duangmal K."/>
            <person name="Lipun K."/>
        </authorList>
    </citation>
    <scope>NUCLEOTIDE SEQUENCE [LARGE SCALE GENOMIC DNA]</scope>
    <source>
        <strain evidence="3 4">DSM 45300</strain>
    </source>
</reference>